<dbReference type="KEGG" id="lch:Lcho_0162"/>
<dbReference type="Pfam" id="PF01012">
    <property type="entry name" value="ETF"/>
    <property type="match status" value="1"/>
</dbReference>
<comment type="similarity">
    <text evidence="1">Belongs to the ETF beta-subunit/FixA family.</text>
</comment>
<sequence>MHILVPVKRVVDYNVKVRVKSDGSALDIGGVKMSMNPFDEVAVEQAVRLREAGLATRVTVVACGAAICQDVLRTALAMGADAAVLLETETASPAGPALLDALTELVRRDGIGLVLCGKQAIDDDLGDTAPMLAALLDWPQAISVNRLEIDGASLRVSCDGDQGLELWSLPLPAVLGVDLRLCDPRSITLPNMMKAKKAVITRLPLAAPAEGGAERCSVLGFATPPDRPAGVRVPDVQGLIDHLRQLPALTPTA</sequence>
<dbReference type="OrthoDB" id="9781325at2"/>
<dbReference type="STRING" id="395495.Lcho_0162"/>
<gene>
    <name evidence="6" type="ordered locus">Lcho_0162</name>
</gene>
<dbReference type="AlphaFoldDB" id="B1Y6V9"/>
<dbReference type="GO" id="GO:0009055">
    <property type="term" value="F:electron transfer activity"/>
    <property type="evidence" value="ECO:0007669"/>
    <property type="project" value="InterPro"/>
</dbReference>
<dbReference type="PANTHER" id="PTHR21294:SF8">
    <property type="entry name" value="ELECTRON TRANSFER FLAVOPROTEIN SUBUNIT BETA"/>
    <property type="match status" value="1"/>
</dbReference>
<dbReference type="HOGENOM" id="CLU_060196_0_2_4"/>
<organism evidence="6 7">
    <name type="scientific">Leptothrix cholodnii (strain ATCC 51168 / LMG 8142 / SP-6)</name>
    <name type="common">Leptothrix discophora (strain SP-6)</name>
    <dbReference type="NCBI Taxonomy" id="395495"/>
    <lineage>
        <taxon>Bacteria</taxon>
        <taxon>Pseudomonadati</taxon>
        <taxon>Pseudomonadota</taxon>
        <taxon>Betaproteobacteria</taxon>
        <taxon>Burkholderiales</taxon>
        <taxon>Sphaerotilaceae</taxon>
        <taxon>Leptothrix</taxon>
    </lineage>
</organism>
<dbReference type="EMBL" id="CP001013">
    <property type="protein sequence ID" value="ACB32437.1"/>
    <property type="molecule type" value="Genomic_DNA"/>
</dbReference>
<accession>B1Y6V9</accession>
<evidence type="ECO:0000259" key="5">
    <source>
        <dbReference type="SMART" id="SM00893"/>
    </source>
</evidence>
<dbReference type="SUPFAM" id="SSF52402">
    <property type="entry name" value="Adenine nucleotide alpha hydrolases-like"/>
    <property type="match status" value="1"/>
</dbReference>
<keyword evidence="3" id="KW-0813">Transport</keyword>
<evidence type="ECO:0000313" key="6">
    <source>
        <dbReference type="EMBL" id="ACB32437.1"/>
    </source>
</evidence>
<evidence type="ECO:0000256" key="1">
    <source>
        <dbReference type="ARBA" id="ARBA00007557"/>
    </source>
</evidence>
<name>B1Y6V9_LEPCP</name>
<dbReference type="Gene3D" id="3.40.50.620">
    <property type="entry name" value="HUPs"/>
    <property type="match status" value="1"/>
</dbReference>
<dbReference type="SMART" id="SM00893">
    <property type="entry name" value="ETF"/>
    <property type="match status" value="1"/>
</dbReference>
<dbReference type="RefSeq" id="WP_012345199.1">
    <property type="nucleotide sequence ID" value="NC_010524.1"/>
</dbReference>
<reference evidence="6 7" key="1">
    <citation type="submission" date="2008-03" db="EMBL/GenBank/DDBJ databases">
        <title>Complete sequence of Leptothrix cholodnii SP-6.</title>
        <authorList>
            <consortium name="US DOE Joint Genome Institute"/>
            <person name="Copeland A."/>
            <person name="Lucas S."/>
            <person name="Lapidus A."/>
            <person name="Glavina del Rio T."/>
            <person name="Dalin E."/>
            <person name="Tice H."/>
            <person name="Bruce D."/>
            <person name="Goodwin L."/>
            <person name="Pitluck S."/>
            <person name="Chertkov O."/>
            <person name="Brettin T."/>
            <person name="Detter J.C."/>
            <person name="Han C."/>
            <person name="Kuske C.R."/>
            <person name="Schmutz J."/>
            <person name="Larimer F."/>
            <person name="Land M."/>
            <person name="Hauser L."/>
            <person name="Kyrpides N."/>
            <person name="Lykidis A."/>
            <person name="Emerson D."/>
            <person name="Richardson P."/>
        </authorList>
    </citation>
    <scope>NUCLEOTIDE SEQUENCE [LARGE SCALE GENOMIC DNA]</scope>
    <source>
        <strain evidence="7">ATCC 51168 / LMG 8142 / SP-6</strain>
    </source>
</reference>
<dbReference type="CDD" id="cd01714">
    <property type="entry name" value="ETF_beta"/>
    <property type="match status" value="1"/>
</dbReference>
<dbReference type="InterPro" id="IPR012255">
    <property type="entry name" value="ETF_b"/>
</dbReference>
<proteinExistence type="inferred from homology"/>
<dbReference type="PIRSF" id="PIRSF000090">
    <property type="entry name" value="Beta-ETF"/>
    <property type="match status" value="1"/>
</dbReference>
<feature type="domain" description="Electron transfer flavoprotein alpha/beta-subunit N-terminal" evidence="5">
    <location>
        <begin position="23"/>
        <end position="207"/>
    </location>
</feature>
<dbReference type="InterPro" id="IPR014730">
    <property type="entry name" value="ETF_a/b_N"/>
</dbReference>
<dbReference type="eggNOG" id="COG2086">
    <property type="taxonomic scope" value="Bacteria"/>
</dbReference>
<dbReference type="InterPro" id="IPR014729">
    <property type="entry name" value="Rossmann-like_a/b/a_fold"/>
</dbReference>
<evidence type="ECO:0000256" key="2">
    <source>
        <dbReference type="ARBA" id="ARBA00016797"/>
    </source>
</evidence>
<dbReference type="PANTHER" id="PTHR21294">
    <property type="entry name" value="ELECTRON TRANSFER FLAVOPROTEIN BETA-SUBUNIT"/>
    <property type="match status" value="1"/>
</dbReference>
<evidence type="ECO:0000256" key="3">
    <source>
        <dbReference type="ARBA" id="ARBA00022448"/>
    </source>
</evidence>
<dbReference type="Proteomes" id="UP000001693">
    <property type="component" value="Chromosome"/>
</dbReference>
<evidence type="ECO:0000256" key="4">
    <source>
        <dbReference type="ARBA" id="ARBA00022982"/>
    </source>
</evidence>
<evidence type="ECO:0000313" key="7">
    <source>
        <dbReference type="Proteomes" id="UP000001693"/>
    </source>
</evidence>
<keyword evidence="4" id="KW-0249">Electron transport</keyword>
<dbReference type="InterPro" id="IPR033948">
    <property type="entry name" value="ETF_beta_N"/>
</dbReference>
<protein>
    <recommendedName>
        <fullName evidence="2">Electron transfer flavoprotein subunit beta</fullName>
    </recommendedName>
</protein>
<keyword evidence="7" id="KW-1185">Reference proteome</keyword>